<sequence length="369" mass="41032">MSMGYVAPPFCKALSDLCMPPRGLPRSSPPKDRADLFTIELQDLQRQLITVTHKTELAIGLVSAQPKRKNLGRLLEDIEAVRFELLLHEDSLSIAGLLRDIRSPEALNRLIRLDEARLVRTRSECMQSAPVDLHRSLLTFFTEVINESLGQTLTGPLRDFYAKRIGTQKDEYVQGLLLLLNESAITACPYCHWESSAFYDALGSSLRTVFEAYGTLLERSFTLLRQAPSDALSTAIGKVLAQFETLLRASFGLSMDFPISSSLTVLCPYEPLTTFLKKREEQEQRQKTLIGRLLKVVRQTNGPSLCPPAPGFVLQDGFYMKNDNVTMINMAAITQYLLDFLVSVISGSTNLLSPPTGSSLVDTILKTLA</sequence>
<dbReference type="EMBL" id="VDLU01000002">
    <property type="protein sequence ID" value="TNJ29045.1"/>
    <property type="molecule type" value="Genomic_DNA"/>
</dbReference>
<dbReference type="Proteomes" id="UP000315496">
    <property type="component" value="Chromosome 2"/>
</dbReference>
<dbReference type="VEuPathDB" id="GiardiaDB:GMRT_14560"/>
<accession>A0A4Z1SVW4</accession>
<keyword evidence="2" id="KW-1185">Reference proteome</keyword>
<proteinExistence type="predicted"/>
<gene>
    <name evidence="1" type="ORF">GMRT_14560</name>
</gene>
<dbReference type="AlphaFoldDB" id="A0A4Z1SVW4"/>
<evidence type="ECO:0000313" key="1">
    <source>
        <dbReference type="EMBL" id="TNJ29045.1"/>
    </source>
</evidence>
<evidence type="ECO:0000313" key="2">
    <source>
        <dbReference type="Proteomes" id="UP000315496"/>
    </source>
</evidence>
<name>A0A4Z1SVW4_GIAMU</name>
<protein>
    <submittedName>
        <fullName evidence="1">Uncharacterized protein</fullName>
    </submittedName>
</protein>
<reference evidence="1 2" key="1">
    <citation type="submission" date="2019-05" db="EMBL/GenBank/DDBJ databases">
        <title>The compact genome of Giardia muris reveals important steps in the evolution of intestinal protozoan parasites.</title>
        <authorList>
            <person name="Xu F."/>
            <person name="Jimenez-Gonzalez A."/>
            <person name="Einarsson E."/>
            <person name="Astvaldsson A."/>
            <person name="Peirasmaki D."/>
            <person name="Eckmann L."/>
            <person name="Andersson J.O."/>
            <person name="Svard S.G."/>
            <person name="Jerlstrom-Hultqvist J."/>
        </authorList>
    </citation>
    <scope>NUCLEOTIDE SEQUENCE [LARGE SCALE GENOMIC DNA]</scope>
    <source>
        <strain evidence="1 2">Roberts-Thomson</strain>
    </source>
</reference>
<comment type="caution">
    <text evidence="1">The sequence shown here is derived from an EMBL/GenBank/DDBJ whole genome shotgun (WGS) entry which is preliminary data.</text>
</comment>
<organism evidence="1 2">
    <name type="scientific">Giardia muris</name>
    <dbReference type="NCBI Taxonomy" id="5742"/>
    <lineage>
        <taxon>Eukaryota</taxon>
        <taxon>Metamonada</taxon>
        <taxon>Diplomonadida</taxon>
        <taxon>Hexamitidae</taxon>
        <taxon>Giardiinae</taxon>
        <taxon>Giardia</taxon>
    </lineage>
</organism>